<name>A0ABV7D528_9PROT</name>
<feature type="transmembrane region" description="Helical" evidence="1">
    <location>
        <begin position="113"/>
        <end position="136"/>
    </location>
</feature>
<organism evidence="2 3">
    <name type="scientific">Kordiimonas pumila</name>
    <dbReference type="NCBI Taxonomy" id="2161677"/>
    <lineage>
        <taxon>Bacteria</taxon>
        <taxon>Pseudomonadati</taxon>
        <taxon>Pseudomonadota</taxon>
        <taxon>Alphaproteobacteria</taxon>
        <taxon>Kordiimonadales</taxon>
        <taxon>Kordiimonadaceae</taxon>
        <taxon>Kordiimonas</taxon>
    </lineage>
</organism>
<reference evidence="3" key="1">
    <citation type="journal article" date="2019" name="Int. J. Syst. Evol. Microbiol.">
        <title>The Global Catalogue of Microorganisms (GCM) 10K type strain sequencing project: providing services to taxonomists for standard genome sequencing and annotation.</title>
        <authorList>
            <consortium name="The Broad Institute Genomics Platform"/>
            <consortium name="The Broad Institute Genome Sequencing Center for Infectious Disease"/>
            <person name="Wu L."/>
            <person name="Ma J."/>
        </authorList>
    </citation>
    <scope>NUCLEOTIDE SEQUENCE [LARGE SCALE GENOMIC DNA]</scope>
    <source>
        <strain evidence="3">KCTC 62164</strain>
    </source>
</reference>
<proteinExistence type="predicted"/>
<feature type="transmembrane region" description="Helical" evidence="1">
    <location>
        <begin position="264"/>
        <end position="286"/>
    </location>
</feature>
<evidence type="ECO:0000313" key="3">
    <source>
        <dbReference type="Proteomes" id="UP001595444"/>
    </source>
</evidence>
<dbReference type="PANTHER" id="PTHR37814:SF1">
    <property type="entry name" value="MEMBRANE PROTEIN"/>
    <property type="match status" value="1"/>
</dbReference>
<dbReference type="EMBL" id="JBHRSL010000004">
    <property type="protein sequence ID" value="MFC3051825.1"/>
    <property type="molecule type" value="Genomic_DNA"/>
</dbReference>
<gene>
    <name evidence="2" type="ORF">ACFOKA_07910</name>
</gene>
<dbReference type="Proteomes" id="UP001595444">
    <property type="component" value="Unassembled WGS sequence"/>
</dbReference>
<keyword evidence="1" id="KW-0472">Membrane</keyword>
<feature type="transmembrane region" description="Helical" evidence="1">
    <location>
        <begin position="224"/>
        <end position="244"/>
    </location>
</feature>
<keyword evidence="1" id="KW-1133">Transmembrane helix</keyword>
<keyword evidence="1" id="KW-0812">Transmembrane</keyword>
<dbReference type="InterPro" id="IPR038728">
    <property type="entry name" value="YkvI-like"/>
</dbReference>
<feature type="transmembrane region" description="Helical" evidence="1">
    <location>
        <begin position="187"/>
        <end position="212"/>
    </location>
</feature>
<comment type="caution">
    <text evidence="2">The sequence shown here is derived from an EMBL/GenBank/DDBJ whole genome shotgun (WGS) entry which is preliminary data.</text>
</comment>
<feature type="transmembrane region" description="Helical" evidence="1">
    <location>
        <begin position="148"/>
        <end position="167"/>
    </location>
</feature>
<evidence type="ECO:0008006" key="4">
    <source>
        <dbReference type="Google" id="ProtNLM"/>
    </source>
</evidence>
<feature type="transmembrane region" description="Helical" evidence="1">
    <location>
        <begin position="88"/>
        <end position="107"/>
    </location>
</feature>
<keyword evidence="3" id="KW-1185">Reference proteome</keyword>
<feature type="transmembrane region" description="Helical" evidence="1">
    <location>
        <begin position="44"/>
        <end position="67"/>
    </location>
</feature>
<feature type="transmembrane region" description="Helical" evidence="1">
    <location>
        <begin position="306"/>
        <end position="324"/>
    </location>
</feature>
<protein>
    <recommendedName>
        <fullName evidence="4">Membrane protein YkvI</fullName>
    </recommendedName>
</protein>
<dbReference type="PANTHER" id="PTHR37814">
    <property type="entry name" value="CONSERVED MEMBRANE PROTEIN"/>
    <property type="match status" value="1"/>
</dbReference>
<sequence length="370" mass="39929">MAKNTRSLLALYVLPGLVMQSIVIGGGYGTGREIAEFLLSEGPYGGLFALLAATLVWSAALAISFELARVFKAYDYISFIKCLLGPGWIMFEAVYLLGTVLVLSIVGAASGELFHSLTGAPTIVGVVLAMVSIAYITYRGSEFIKRLFAAWSILIYIAYGILIFITVSRYGESIFAQFKPSPIEFSWFFSGAKYAALNAGIIPAALFCVVHLQSKKNALISGALSGPIIMAPALLLFLSLLSQYPLVMSEPIPTNTLLQVIDMPVFSVFFQILLIGTVINTGAAFIHGFNERVNQAFHHKKKPFTALHRSALSIGITIISVFAAERVGLIDLVSKGYGAFTLVSLAVFIVPVLTVGAWRVVVPRKKASKD</sequence>
<feature type="transmembrane region" description="Helical" evidence="1">
    <location>
        <begin position="336"/>
        <end position="361"/>
    </location>
</feature>
<evidence type="ECO:0000313" key="2">
    <source>
        <dbReference type="EMBL" id="MFC3051825.1"/>
    </source>
</evidence>
<evidence type="ECO:0000256" key="1">
    <source>
        <dbReference type="SAM" id="Phobius"/>
    </source>
</evidence>
<accession>A0ABV7D528</accession>
<dbReference type="RefSeq" id="WP_194215290.1">
    <property type="nucleotide sequence ID" value="NZ_CP061205.1"/>
</dbReference>